<organism evidence="1 2">
    <name type="scientific">Carnegiea gigantea</name>
    <dbReference type="NCBI Taxonomy" id="171969"/>
    <lineage>
        <taxon>Eukaryota</taxon>
        <taxon>Viridiplantae</taxon>
        <taxon>Streptophyta</taxon>
        <taxon>Embryophyta</taxon>
        <taxon>Tracheophyta</taxon>
        <taxon>Spermatophyta</taxon>
        <taxon>Magnoliopsida</taxon>
        <taxon>eudicotyledons</taxon>
        <taxon>Gunneridae</taxon>
        <taxon>Pentapetalae</taxon>
        <taxon>Caryophyllales</taxon>
        <taxon>Cactineae</taxon>
        <taxon>Cactaceae</taxon>
        <taxon>Cactoideae</taxon>
        <taxon>Echinocereeae</taxon>
        <taxon>Carnegiea</taxon>
    </lineage>
</organism>
<accession>A0A9Q1KNF9</accession>
<proteinExistence type="predicted"/>
<comment type="caution">
    <text evidence="1">The sequence shown here is derived from an EMBL/GenBank/DDBJ whole genome shotgun (WGS) entry which is preliminary data.</text>
</comment>
<name>A0A9Q1KNF9_9CARY</name>
<gene>
    <name evidence="1" type="ORF">Cgig2_027898</name>
</gene>
<reference evidence="1" key="1">
    <citation type="submission" date="2022-04" db="EMBL/GenBank/DDBJ databases">
        <title>Carnegiea gigantea Genome sequencing and assembly v2.</title>
        <authorList>
            <person name="Copetti D."/>
            <person name="Sanderson M.J."/>
            <person name="Burquez A."/>
            <person name="Wojciechowski M.F."/>
        </authorList>
    </citation>
    <scope>NUCLEOTIDE SEQUENCE</scope>
    <source>
        <strain evidence="1">SGP5-SGP5p</strain>
        <tissue evidence="1">Aerial part</tissue>
    </source>
</reference>
<dbReference type="EMBL" id="JAKOGI010000070">
    <property type="protein sequence ID" value="KAJ8445817.1"/>
    <property type="molecule type" value="Genomic_DNA"/>
</dbReference>
<protein>
    <submittedName>
        <fullName evidence="1">Uncharacterized protein</fullName>
    </submittedName>
</protein>
<dbReference type="AlphaFoldDB" id="A0A9Q1KNF9"/>
<evidence type="ECO:0000313" key="2">
    <source>
        <dbReference type="Proteomes" id="UP001153076"/>
    </source>
</evidence>
<keyword evidence="2" id="KW-1185">Reference proteome</keyword>
<dbReference type="Proteomes" id="UP001153076">
    <property type="component" value="Unassembled WGS sequence"/>
</dbReference>
<sequence length="159" mass="18110">MLMAMEWDIDVRMIFKGNDEHNYLYVVSNNGSRRRVLKGVAACEGWTCACDDGVLFDTSVRGTDLVVHGSYKRGGKELLVKGGSYEKMYLMSMVNNRGESANDHCQSRMRLRGEIMDLLDTNEISSPLNDRSNEKLNDYQNIKPRSNLQAQSCYHEMSI</sequence>
<evidence type="ECO:0000313" key="1">
    <source>
        <dbReference type="EMBL" id="KAJ8445817.1"/>
    </source>
</evidence>